<dbReference type="Gene3D" id="1.10.10.10">
    <property type="entry name" value="Winged helix-like DNA-binding domain superfamily/Winged helix DNA-binding domain"/>
    <property type="match status" value="1"/>
</dbReference>
<dbReference type="RefSeq" id="WP_107930342.1">
    <property type="nucleotide sequence ID" value="NZ_PZZN01000001.1"/>
</dbReference>
<dbReference type="SUPFAM" id="SSF46785">
    <property type="entry name" value="Winged helix' DNA-binding domain"/>
    <property type="match status" value="1"/>
</dbReference>
<dbReference type="AlphaFoldDB" id="A0A2T4YU40"/>
<evidence type="ECO:0000313" key="7">
    <source>
        <dbReference type="Proteomes" id="UP000240996"/>
    </source>
</evidence>
<dbReference type="GO" id="GO:0003700">
    <property type="term" value="F:DNA-binding transcription factor activity"/>
    <property type="evidence" value="ECO:0007669"/>
    <property type="project" value="InterPro"/>
</dbReference>
<evidence type="ECO:0000256" key="2">
    <source>
        <dbReference type="ARBA" id="ARBA00023015"/>
    </source>
</evidence>
<dbReference type="InterPro" id="IPR000847">
    <property type="entry name" value="LysR_HTH_N"/>
</dbReference>
<keyword evidence="2" id="KW-0805">Transcription regulation</keyword>
<dbReference type="Pfam" id="PF03466">
    <property type="entry name" value="LysR_substrate"/>
    <property type="match status" value="1"/>
</dbReference>
<gene>
    <name evidence="6" type="ORF">C8J24_0709</name>
</gene>
<keyword evidence="4" id="KW-0804">Transcription</keyword>
<proteinExistence type="inferred from homology"/>
<name>A0A2T4YU40_9SPHN</name>
<reference evidence="6 7" key="1">
    <citation type="submission" date="2018-04" db="EMBL/GenBank/DDBJ databases">
        <title>Genomic Encyclopedia of Type Strains, Phase III (KMG-III): the genomes of soil and plant-associated and newly described type strains.</title>
        <authorList>
            <person name="Whitman W."/>
        </authorList>
    </citation>
    <scope>NUCLEOTIDE SEQUENCE [LARGE SCALE GENOMIC DNA]</scope>
    <source>
        <strain evidence="6 7">NW12</strain>
    </source>
</reference>
<dbReference type="PROSITE" id="PS50931">
    <property type="entry name" value="HTH_LYSR"/>
    <property type="match status" value="1"/>
</dbReference>
<dbReference type="InterPro" id="IPR036390">
    <property type="entry name" value="WH_DNA-bd_sf"/>
</dbReference>
<keyword evidence="3" id="KW-0238">DNA-binding</keyword>
<comment type="similarity">
    <text evidence="1">Belongs to the LysR transcriptional regulatory family.</text>
</comment>
<evidence type="ECO:0000313" key="6">
    <source>
        <dbReference type="EMBL" id="PTM47314.1"/>
    </source>
</evidence>
<evidence type="ECO:0000259" key="5">
    <source>
        <dbReference type="PROSITE" id="PS50931"/>
    </source>
</evidence>
<dbReference type="GO" id="GO:0006351">
    <property type="term" value="P:DNA-templated transcription"/>
    <property type="evidence" value="ECO:0007669"/>
    <property type="project" value="TreeGrafter"/>
</dbReference>
<organism evidence="6 7">
    <name type="scientific">Sphingomonas aerolata</name>
    <dbReference type="NCBI Taxonomy" id="185951"/>
    <lineage>
        <taxon>Bacteria</taxon>
        <taxon>Pseudomonadati</taxon>
        <taxon>Pseudomonadota</taxon>
        <taxon>Alphaproteobacteria</taxon>
        <taxon>Sphingomonadales</taxon>
        <taxon>Sphingomonadaceae</taxon>
        <taxon>Sphingomonas</taxon>
    </lineage>
</organism>
<dbReference type="Proteomes" id="UP000240996">
    <property type="component" value="Unassembled WGS sequence"/>
</dbReference>
<dbReference type="SUPFAM" id="SSF53850">
    <property type="entry name" value="Periplasmic binding protein-like II"/>
    <property type="match status" value="1"/>
</dbReference>
<dbReference type="GO" id="GO:0043565">
    <property type="term" value="F:sequence-specific DNA binding"/>
    <property type="evidence" value="ECO:0007669"/>
    <property type="project" value="TreeGrafter"/>
</dbReference>
<sequence>MDWSDLPIFLEVARAQQLGRAAASLGVDATTVGRRLRRLETAVGQRLFEQGPDGQILTSAGEDLLARATAMAAIASDIRTPPAGRTEVDGTIRVSVAEGFGTWFVSRHLGTLAQAHPKLAVDLVATSGFLNPTRRETDVAVLLARPRRGPLRTRKLTDYTLRLYASAEHLAAHGPVHGIADLRDRRMIGYVPDIVYAPELRYLDEIPGVRDPVLRSSSINAQAHMIASGAGIGVLPCFIGEAYPGLVAILPDIRISRAFWLVTHQDTGRFDAIRAFTDWLVALVGRERAVLAPD</sequence>
<dbReference type="InterPro" id="IPR005119">
    <property type="entry name" value="LysR_subst-bd"/>
</dbReference>
<dbReference type="Gene3D" id="3.40.190.290">
    <property type="match status" value="1"/>
</dbReference>
<dbReference type="InterPro" id="IPR058163">
    <property type="entry name" value="LysR-type_TF_proteobact-type"/>
</dbReference>
<accession>A0A2T4YU40</accession>
<protein>
    <submittedName>
        <fullName evidence="6">LysR family transcriptional regulator</fullName>
    </submittedName>
</protein>
<evidence type="ECO:0000256" key="1">
    <source>
        <dbReference type="ARBA" id="ARBA00009437"/>
    </source>
</evidence>
<dbReference type="EMBL" id="PZZN01000001">
    <property type="protein sequence ID" value="PTM47314.1"/>
    <property type="molecule type" value="Genomic_DNA"/>
</dbReference>
<feature type="domain" description="HTH lysR-type" evidence="5">
    <location>
        <begin position="1"/>
        <end position="58"/>
    </location>
</feature>
<keyword evidence="7" id="KW-1185">Reference proteome</keyword>
<dbReference type="PANTHER" id="PTHR30537">
    <property type="entry name" value="HTH-TYPE TRANSCRIPTIONAL REGULATOR"/>
    <property type="match status" value="1"/>
</dbReference>
<dbReference type="Pfam" id="PF00126">
    <property type="entry name" value="HTH_1"/>
    <property type="match status" value="1"/>
</dbReference>
<dbReference type="PANTHER" id="PTHR30537:SF3">
    <property type="entry name" value="TRANSCRIPTIONAL REGULATORY PROTEIN"/>
    <property type="match status" value="1"/>
</dbReference>
<evidence type="ECO:0000256" key="4">
    <source>
        <dbReference type="ARBA" id="ARBA00023163"/>
    </source>
</evidence>
<evidence type="ECO:0000256" key="3">
    <source>
        <dbReference type="ARBA" id="ARBA00023125"/>
    </source>
</evidence>
<comment type="caution">
    <text evidence="6">The sequence shown here is derived from an EMBL/GenBank/DDBJ whole genome shotgun (WGS) entry which is preliminary data.</text>
</comment>
<dbReference type="InterPro" id="IPR036388">
    <property type="entry name" value="WH-like_DNA-bd_sf"/>
</dbReference>